<reference evidence="1 2" key="1">
    <citation type="journal article" date="2019" name="Nat. Med.">
        <title>A library of human gut bacterial isolates paired with longitudinal multiomics data enables mechanistic microbiome research.</title>
        <authorList>
            <person name="Poyet M."/>
            <person name="Groussin M."/>
            <person name="Gibbons S.M."/>
            <person name="Avila-Pacheco J."/>
            <person name="Jiang X."/>
            <person name="Kearney S.M."/>
            <person name="Perrotta A.R."/>
            <person name="Berdy B."/>
            <person name="Zhao S."/>
            <person name="Lieberman T.D."/>
            <person name="Swanson P.K."/>
            <person name="Smith M."/>
            <person name="Roesemann S."/>
            <person name="Alexander J.E."/>
            <person name="Rich S.A."/>
            <person name="Livny J."/>
            <person name="Vlamakis H."/>
            <person name="Clish C."/>
            <person name="Bullock K."/>
            <person name="Deik A."/>
            <person name="Scott J."/>
            <person name="Pierce K.A."/>
            <person name="Xavier R.J."/>
            <person name="Alm E.J."/>
        </authorList>
    </citation>
    <scope>NUCLEOTIDE SEQUENCE [LARGE SCALE GENOMIC DNA]</scope>
    <source>
        <strain evidence="1 2">BIOML-A1</strain>
    </source>
</reference>
<dbReference type="Proteomes" id="UP000452293">
    <property type="component" value="Unassembled WGS sequence"/>
</dbReference>
<keyword evidence="2" id="KW-1185">Reference proteome</keyword>
<dbReference type="RefSeq" id="WP_129975646.1">
    <property type="nucleotide sequence ID" value="NZ_JAFIKS010000026.1"/>
</dbReference>
<sequence>MLNENGLPQHLREVTHEANVTVEEDGESKNKKPDYAFRIGTELLFYLETKKPAVDITSDILPAFQLRRYGWSGNLKISVLTNFTDLYIYDCSVRPVEDDDIGVALIAHYNYTEYVEKFNEIYGMLSKEAVITGEFEKKFALLLGPYRREPFDEYFLKQIKEWRLVFGNSIMKNNPSININTLNIVVQRILNRIIFLRICEDRSFEDYETLKHVMNDNK</sequence>
<evidence type="ECO:0000313" key="1">
    <source>
        <dbReference type="EMBL" id="MZL78294.1"/>
    </source>
</evidence>
<comment type="caution">
    <text evidence="1">The sequence shown here is derived from an EMBL/GenBank/DDBJ whole genome shotgun (WGS) entry which is preliminary data.</text>
</comment>
<protein>
    <submittedName>
        <fullName evidence="1">Uncharacterized protein</fullName>
    </submittedName>
</protein>
<name>A0ABW9X6M8_9FIRM</name>
<dbReference type="EMBL" id="WWVW01000025">
    <property type="protein sequence ID" value="MZL78294.1"/>
    <property type="molecule type" value="Genomic_DNA"/>
</dbReference>
<organism evidence="1 2">
    <name type="scientific">Blautia massiliensis</name>
    <name type="common">ex Durand et al. 2017</name>
    <dbReference type="NCBI Taxonomy" id="1737424"/>
    <lineage>
        <taxon>Bacteria</taxon>
        <taxon>Bacillati</taxon>
        <taxon>Bacillota</taxon>
        <taxon>Clostridia</taxon>
        <taxon>Lachnospirales</taxon>
        <taxon>Lachnospiraceae</taxon>
        <taxon>Blautia</taxon>
    </lineage>
</organism>
<accession>A0ABW9X6M8</accession>
<evidence type="ECO:0000313" key="2">
    <source>
        <dbReference type="Proteomes" id="UP000452293"/>
    </source>
</evidence>
<proteinExistence type="predicted"/>
<gene>
    <name evidence="1" type="ORF">GT718_13165</name>
</gene>